<feature type="chain" id="PRO_5046658812" evidence="1">
    <location>
        <begin position="22"/>
        <end position="41"/>
    </location>
</feature>
<proteinExistence type="predicted"/>
<gene>
    <name evidence="2" type="ORF">GCM10007939_20650</name>
</gene>
<name>A0ABQ5VWV8_9RHOB</name>
<organism evidence="2 3">
    <name type="scientific">Amylibacter marinus</name>
    <dbReference type="NCBI Taxonomy" id="1475483"/>
    <lineage>
        <taxon>Bacteria</taxon>
        <taxon>Pseudomonadati</taxon>
        <taxon>Pseudomonadota</taxon>
        <taxon>Alphaproteobacteria</taxon>
        <taxon>Rhodobacterales</taxon>
        <taxon>Paracoccaceae</taxon>
        <taxon>Amylibacter</taxon>
    </lineage>
</organism>
<evidence type="ECO:0000256" key="1">
    <source>
        <dbReference type="SAM" id="SignalP"/>
    </source>
</evidence>
<evidence type="ECO:0000313" key="3">
    <source>
        <dbReference type="Proteomes" id="UP001156694"/>
    </source>
</evidence>
<dbReference type="Proteomes" id="UP001156694">
    <property type="component" value="Unassembled WGS sequence"/>
</dbReference>
<dbReference type="PROSITE" id="PS51257">
    <property type="entry name" value="PROKAR_LIPOPROTEIN"/>
    <property type="match status" value="1"/>
</dbReference>
<sequence length="41" mass="4348">MKLQRMATALAALAFLAAACAPITPETAQNRTYLPSTGNLR</sequence>
<dbReference type="RefSeq" id="WP_284378677.1">
    <property type="nucleotide sequence ID" value="NZ_BSNN01000004.1"/>
</dbReference>
<evidence type="ECO:0000313" key="2">
    <source>
        <dbReference type="EMBL" id="GLQ35782.1"/>
    </source>
</evidence>
<comment type="caution">
    <text evidence="2">The sequence shown here is derived from an EMBL/GenBank/DDBJ whole genome shotgun (WGS) entry which is preliminary data.</text>
</comment>
<keyword evidence="3" id="KW-1185">Reference proteome</keyword>
<accession>A0ABQ5VWV8</accession>
<keyword evidence="1" id="KW-0732">Signal</keyword>
<feature type="signal peptide" evidence="1">
    <location>
        <begin position="1"/>
        <end position="21"/>
    </location>
</feature>
<protein>
    <submittedName>
        <fullName evidence="2">Uncharacterized protein</fullName>
    </submittedName>
</protein>
<reference evidence="3" key="1">
    <citation type="journal article" date="2019" name="Int. J. Syst. Evol. Microbiol.">
        <title>The Global Catalogue of Microorganisms (GCM) 10K type strain sequencing project: providing services to taxonomists for standard genome sequencing and annotation.</title>
        <authorList>
            <consortium name="The Broad Institute Genomics Platform"/>
            <consortium name="The Broad Institute Genome Sequencing Center for Infectious Disease"/>
            <person name="Wu L."/>
            <person name="Ma J."/>
        </authorList>
    </citation>
    <scope>NUCLEOTIDE SEQUENCE [LARGE SCALE GENOMIC DNA]</scope>
    <source>
        <strain evidence="3">NBRC 110140</strain>
    </source>
</reference>
<dbReference type="EMBL" id="BSNN01000004">
    <property type="protein sequence ID" value="GLQ35782.1"/>
    <property type="molecule type" value="Genomic_DNA"/>
</dbReference>